<name>A0A4V1ADP8_9ASCO</name>
<dbReference type="AlphaFoldDB" id="A0A4V1ADP8"/>
<sequence length="254" mass="27299">MKNRKAKKGKKTGCFLGHLSVVSQVSNCTLDGCVMDCACRLRHPIMWIHVDAKTTTVTKCILLRIYHISAHAEKVVAPHSCSKVALAKRYKKGHILKHIFTNLITSIENLFTNTMKFSNFFALGLATLSFASPVEKREATSVSSTENSVTSEIGNLDNTVGVIIGDVANLLGKIVTDVEDIASTAGIDVTEILTQSGISLSKRSENEGSEVKRSDQAVEAKVETLIADILGELVTLSASSGVNLIGTILSVLKL</sequence>
<evidence type="ECO:0000313" key="2">
    <source>
        <dbReference type="Proteomes" id="UP000292447"/>
    </source>
</evidence>
<protein>
    <submittedName>
        <fullName evidence="1">Uncharacterized protein</fullName>
    </submittedName>
</protein>
<dbReference type="EMBL" id="CP034456">
    <property type="protein sequence ID" value="QBM86463.1"/>
    <property type="molecule type" value="Genomic_DNA"/>
</dbReference>
<organism evidence="1 2">
    <name type="scientific">Metschnikowia aff. pulcherrima</name>
    <dbReference type="NCBI Taxonomy" id="2163413"/>
    <lineage>
        <taxon>Eukaryota</taxon>
        <taxon>Fungi</taxon>
        <taxon>Dikarya</taxon>
        <taxon>Ascomycota</taxon>
        <taxon>Saccharomycotina</taxon>
        <taxon>Pichiomycetes</taxon>
        <taxon>Metschnikowiaceae</taxon>
        <taxon>Metschnikowia</taxon>
    </lineage>
</organism>
<accession>A0A4V1ADP8</accession>
<evidence type="ECO:0000313" key="1">
    <source>
        <dbReference type="EMBL" id="QBM86463.1"/>
    </source>
</evidence>
<proteinExistence type="predicted"/>
<gene>
    <name evidence="1" type="ORF">METSCH_A11050</name>
</gene>
<dbReference type="Proteomes" id="UP000292447">
    <property type="component" value="Chromosome I"/>
</dbReference>
<reference evidence="2" key="1">
    <citation type="submission" date="2019-03" db="EMBL/GenBank/DDBJ databases">
        <title>Snf2 controls pulcherriminic acid biosynthesis and connects pigmentation and antifungal activity of the yeast Metschnikowia pulcherrima.</title>
        <authorList>
            <person name="Gore-Lloyd D."/>
            <person name="Sumann I."/>
            <person name="Brachmann A.O."/>
            <person name="Schneeberger K."/>
            <person name="Ortiz-Merino R.A."/>
            <person name="Moreno-Beltran M."/>
            <person name="Schlaefli M."/>
            <person name="Kirner P."/>
            <person name="Santos Kron A."/>
            <person name="Wolfe K.H."/>
            <person name="Piel J."/>
            <person name="Ahrens C.H."/>
            <person name="Henk D."/>
            <person name="Freimoser F.M."/>
        </authorList>
    </citation>
    <scope>NUCLEOTIDE SEQUENCE [LARGE SCALE GENOMIC DNA]</scope>
    <source>
        <strain evidence="2">APC 1.2</strain>
    </source>
</reference>
<keyword evidence="2" id="KW-1185">Reference proteome</keyword>